<dbReference type="AlphaFoldDB" id="A0A2P2JWS3"/>
<feature type="transmembrane region" description="Helical" evidence="1">
    <location>
        <begin position="12"/>
        <end position="30"/>
    </location>
</feature>
<organism evidence="2">
    <name type="scientific">Rhizophora mucronata</name>
    <name type="common">Asiatic mangrove</name>
    <dbReference type="NCBI Taxonomy" id="61149"/>
    <lineage>
        <taxon>Eukaryota</taxon>
        <taxon>Viridiplantae</taxon>
        <taxon>Streptophyta</taxon>
        <taxon>Embryophyta</taxon>
        <taxon>Tracheophyta</taxon>
        <taxon>Spermatophyta</taxon>
        <taxon>Magnoliopsida</taxon>
        <taxon>eudicotyledons</taxon>
        <taxon>Gunneridae</taxon>
        <taxon>Pentapetalae</taxon>
        <taxon>rosids</taxon>
        <taxon>fabids</taxon>
        <taxon>Malpighiales</taxon>
        <taxon>Rhizophoraceae</taxon>
        <taxon>Rhizophora</taxon>
    </lineage>
</organism>
<sequence length="38" mass="4438">MSLTQPSVIHEFIILAFLYFTSFLMAYRKVPFSLLCPL</sequence>
<evidence type="ECO:0000256" key="1">
    <source>
        <dbReference type="SAM" id="Phobius"/>
    </source>
</evidence>
<name>A0A2P2JWS3_RHIMU</name>
<accession>A0A2P2JWS3</accession>
<reference evidence="2" key="1">
    <citation type="submission" date="2018-02" db="EMBL/GenBank/DDBJ databases">
        <title>Rhizophora mucronata_Transcriptome.</title>
        <authorList>
            <person name="Meera S.P."/>
            <person name="Sreeshan A."/>
            <person name="Augustine A."/>
        </authorList>
    </citation>
    <scope>NUCLEOTIDE SEQUENCE</scope>
    <source>
        <tissue evidence="2">Leaf</tissue>
    </source>
</reference>
<proteinExistence type="predicted"/>
<keyword evidence="1" id="KW-1133">Transmembrane helix</keyword>
<protein>
    <submittedName>
        <fullName evidence="2">Uncharacterized protein</fullName>
    </submittedName>
</protein>
<keyword evidence="1" id="KW-0472">Membrane</keyword>
<keyword evidence="1" id="KW-0812">Transmembrane</keyword>
<evidence type="ECO:0000313" key="2">
    <source>
        <dbReference type="EMBL" id="MBW97924.1"/>
    </source>
</evidence>
<dbReference type="EMBL" id="GGEC01017441">
    <property type="protein sequence ID" value="MBW97924.1"/>
    <property type="molecule type" value="Transcribed_RNA"/>
</dbReference>